<dbReference type="Gene3D" id="3.40.50.300">
    <property type="entry name" value="P-loop containing nucleotide triphosphate hydrolases"/>
    <property type="match status" value="1"/>
</dbReference>
<evidence type="ECO:0000256" key="4">
    <source>
        <dbReference type="ARBA" id="ARBA00022840"/>
    </source>
</evidence>
<reference evidence="7" key="2">
    <citation type="submission" date="2021-01" db="EMBL/GenBank/DDBJ databases">
        <authorList>
            <person name="Mieszkin S."/>
            <person name="Pouder E."/>
            <person name="Alain K."/>
        </authorList>
    </citation>
    <scope>NUCLEOTIDE SEQUENCE</scope>
    <source>
        <strain evidence="7">HW T2.11</strain>
    </source>
</reference>
<dbReference type="Pfam" id="PF00005">
    <property type="entry name" value="ABC_tran"/>
    <property type="match status" value="1"/>
</dbReference>
<comment type="similarity">
    <text evidence="1">Belongs to the ABC transporter superfamily.</text>
</comment>
<evidence type="ECO:0000256" key="3">
    <source>
        <dbReference type="ARBA" id="ARBA00022741"/>
    </source>
</evidence>
<dbReference type="PANTHER" id="PTHR43820:SF4">
    <property type="entry name" value="HIGH-AFFINITY BRANCHED-CHAIN AMINO ACID TRANSPORT ATP-BINDING PROTEIN LIVF"/>
    <property type="match status" value="1"/>
</dbReference>
<dbReference type="PANTHER" id="PTHR43820">
    <property type="entry name" value="HIGH-AFFINITY BRANCHED-CHAIN AMINO ACID TRANSPORT ATP-BINDING PROTEIN LIVF"/>
    <property type="match status" value="1"/>
</dbReference>
<dbReference type="SMART" id="SM00382">
    <property type="entry name" value="AAA"/>
    <property type="match status" value="1"/>
</dbReference>
<keyword evidence="5" id="KW-0029">Amino-acid transport</keyword>
<dbReference type="InterPro" id="IPR003439">
    <property type="entry name" value="ABC_transporter-like_ATP-bd"/>
</dbReference>
<keyword evidence="2" id="KW-0813">Transport</keyword>
<accession>A0A963YQI3</accession>
<protein>
    <submittedName>
        <fullName evidence="7">ABC transporter ATP-binding protein</fullName>
    </submittedName>
</protein>
<keyword evidence="4 7" id="KW-0067">ATP-binding</keyword>
<dbReference type="AlphaFoldDB" id="A0A963YQI3"/>
<keyword evidence="8" id="KW-1185">Reference proteome</keyword>
<evidence type="ECO:0000256" key="5">
    <source>
        <dbReference type="ARBA" id="ARBA00022970"/>
    </source>
</evidence>
<dbReference type="InterPro" id="IPR052156">
    <property type="entry name" value="BCAA_Transport_ATP-bd_LivF"/>
</dbReference>
<dbReference type="SUPFAM" id="SSF52540">
    <property type="entry name" value="P-loop containing nucleoside triphosphate hydrolases"/>
    <property type="match status" value="1"/>
</dbReference>
<dbReference type="CDD" id="cd03224">
    <property type="entry name" value="ABC_TM1139_LivF_branched"/>
    <property type="match status" value="1"/>
</dbReference>
<keyword evidence="3" id="KW-0547">Nucleotide-binding</keyword>
<dbReference type="PROSITE" id="PS50893">
    <property type="entry name" value="ABC_TRANSPORTER_2"/>
    <property type="match status" value="1"/>
</dbReference>
<feature type="domain" description="ABC transporter" evidence="6">
    <location>
        <begin position="2"/>
        <end position="235"/>
    </location>
</feature>
<dbReference type="InterPro" id="IPR017871">
    <property type="entry name" value="ABC_transporter-like_CS"/>
</dbReference>
<comment type="caution">
    <text evidence="7">The sequence shown here is derived from an EMBL/GenBank/DDBJ whole genome shotgun (WGS) entry which is preliminary data.</text>
</comment>
<proteinExistence type="inferred from homology"/>
<evidence type="ECO:0000256" key="2">
    <source>
        <dbReference type="ARBA" id="ARBA00022448"/>
    </source>
</evidence>
<dbReference type="GO" id="GO:0005524">
    <property type="term" value="F:ATP binding"/>
    <property type="evidence" value="ECO:0007669"/>
    <property type="project" value="UniProtKB-KW"/>
</dbReference>
<evidence type="ECO:0000259" key="6">
    <source>
        <dbReference type="PROSITE" id="PS50893"/>
    </source>
</evidence>
<sequence length="239" mass="25583">MLNVEGLQVGYGKVEVLHGIGLTVGTGEIVALLGSNGAGKTTTLRTLSGLEPARGGKVMLDGQAITNLPAHKIAALGLAHVPERRRLFAPLTVEENLKLGGYLIRNQQAELKRRIDAMYVLFPRLLERRLQLAGTLSGGEQQMVAIARALILQPKLLVLDEPSMGLAPLVVRSIFAIIKRLRDQGMGILLVEQNARQTLKIADRAYVLENGGIMLEGDAATLAQDRRVQAAYLGGAAAA</sequence>
<dbReference type="InterPro" id="IPR027417">
    <property type="entry name" value="P-loop_NTPase"/>
</dbReference>
<evidence type="ECO:0000256" key="1">
    <source>
        <dbReference type="ARBA" id="ARBA00005417"/>
    </source>
</evidence>
<evidence type="ECO:0000313" key="7">
    <source>
        <dbReference type="EMBL" id="MCB8875092.1"/>
    </source>
</evidence>
<dbReference type="GO" id="GO:0015807">
    <property type="term" value="P:L-amino acid transport"/>
    <property type="evidence" value="ECO:0007669"/>
    <property type="project" value="TreeGrafter"/>
</dbReference>
<dbReference type="Proteomes" id="UP000708298">
    <property type="component" value="Unassembled WGS sequence"/>
</dbReference>
<evidence type="ECO:0000313" key="8">
    <source>
        <dbReference type="Proteomes" id="UP000708298"/>
    </source>
</evidence>
<gene>
    <name evidence="7" type="ORF">ASILVAE211_07860</name>
</gene>
<dbReference type="PROSITE" id="PS00211">
    <property type="entry name" value="ABC_TRANSPORTER_1"/>
    <property type="match status" value="1"/>
</dbReference>
<dbReference type="GO" id="GO:0016887">
    <property type="term" value="F:ATP hydrolysis activity"/>
    <property type="evidence" value="ECO:0007669"/>
    <property type="project" value="InterPro"/>
</dbReference>
<name>A0A963YQI3_9PROT</name>
<dbReference type="EMBL" id="JAESVB010000002">
    <property type="protein sequence ID" value="MCB8875092.1"/>
    <property type="molecule type" value="Genomic_DNA"/>
</dbReference>
<reference evidence="7" key="1">
    <citation type="journal article" date="2021" name="Microorganisms">
        <title>Acidisoma silvae sp. nov. and Acidisomacellulosilytica sp. nov., Two Acidophilic Bacteria Isolated from Decaying Wood, Hydrolyzing Cellulose and Producing Poly-3-hydroxybutyrate.</title>
        <authorList>
            <person name="Mieszkin S."/>
            <person name="Pouder E."/>
            <person name="Uroz S."/>
            <person name="Simon-Colin C."/>
            <person name="Alain K."/>
        </authorList>
    </citation>
    <scope>NUCLEOTIDE SEQUENCE</scope>
    <source>
        <strain evidence="7">HW T2.11</strain>
    </source>
</reference>
<dbReference type="InterPro" id="IPR003593">
    <property type="entry name" value="AAA+_ATPase"/>
</dbReference>
<dbReference type="GO" id="GO:0015658">
    <property type="term" value="F:branched-chain amino acid transmembrane transporter activity"/>
    <property type="evidence" value="ECO:0007669"/>
    <property type="project" value="TreeGrafter"/>
</dbReference>
<organism evidence="7 8">
    <name type="scientific">Acidisoma silvae</name>
    <dbReference type="NCBI Taxonomy" id="2802396"/>
    <lineage>
        <taxon>Bacteria</taxon>
        <taxon>Pseudomonadati</taxon>
        <taxon>Pseudomonadota</taxon>
        <taxon>Alphaproteobacteria</taxon>
        <taxon>Acetobacterales</taxon>
        <taxon>Acidocellaceae</taxon>
        <taxon>Acidisoma</taxon>
    </lineage>
</organism>